<dbReference type="Gene3D" id="3.40.1350.10">
    <property type="match status" value="1"/>
</dbReference>
<dbReference type="EMBL" id="LHUR01000010">
    <property type="protein sequence ID" value="KOA21166.1"/>
    <property type="molecule type" value="Genomic_DNA"/>
</dbReference>
<reference evidence="6" key="1">
    <citation type="submission" date="2015-08" db="EMBL/GenBank/DDBJ databases">
        <title>Genome sequence of the strict anaerobe Clostridium homopropionicum LuHBu1 (DSM 5847T).</title>
        <authorList>
            <person name="Poehlein A."/>
            <person name="Beck M."/>
            <person name="Schiel-Bengelsdorf B."/>
            <person name="Bengelsdorf F.R."/>
            <person name="Daniel R."/>
            <person name="Duerre P."/>
        </authorList>
    </citation>
    <scope>NUCLEOTIDE SEQUENCE [LARGE SCALE GENOMIC DNA]</scope>
    <source>
        <strain evidence="6">DSM 5847</strain>
    </source>
</reference>
<keyword evidence="3" id="KW-0378">Hydrolase</keyword>
<feature type="domain" description="VRR-NUC" evidence="4">
    <location>
        <begin position="5"/>
        <end position="85"/>
    </location>
</feature>
<dbReference type="STRING" id="36844.SAMN04488501_10737"/>
<dbReference type="GO" id="GO:0003676">
    <property type="term" value="F:nucleic acid binding"/>
    <property type="evidence" value="ECO:0007669"/>
    <property type="project" value="InterPro"/>
</dbReference>
<comment type="caution">
    <text evidence="5">The sequence shown here is derived from an EMBL/GenBank/DDBJ whole genome shotgun (WGS) entry which is preliminary data.</text>
</comment>
<sequence length="97" mass="10790">MAVVYSEKRVEQVLIKTVKKMGGICPKFVSPGFDGVPDRLVLLPKGKVAFVELKAKGKKMRPLQVKRKRQLEKLGFLVYCIDDVSQIGGILSEIQSS</sequence>
<proteinExistence type="predicted"/>
<evidence type="ECO:0000313" key="5">
    <source>
        <dbReference type="EMBL" id="KOA21166.1"/>
    </source>
</evidence>
<dbReference type="InterPro" id="IPR011856">
    <property type="entry name" value="tRNA_endonuc-like_dom_sf"/>
</dbReference>
<accession>A0A0L6ZDV7</accession>
<dbReference type="RefSeq" id="WP_052219900.1">
    <property type="nucleotide sequence ID" value="NZ_LHUR01000010.1"/>
</dbReference>
<evidence type="ECO:0000256" key="2">
    <source>
        <dbReference type="ARBA" id="ARBA00022722"/>
    </source>
</evidence>
<protein>
    <submittedName>
        <fullName evidence="5">VRR-NUC domain protein</fullName>
    </submittedName>
</protein>
<name>A0A0L6ZDV7_9CLOT</name>
<organism evidence="5 6">
    <name type="scientific">Clostridium homopropionicum DSM 5847</name>
    <dbReference type="NCBI Taxonomy" id="1121318"/>
    <lineage>
        <taxon>Bacteria</taxon>
        <taxon>Bacillati</taxon>
        <taxon>Bacillota</taxon>
        <taxon>Clostridia</taxon>
        <taxon>Eubacteriales</taxon>
        <taxon>Clostridiaceae</taxon>
        <taxon>Clostridium</taxon>
    </lineage>
</organism>
<dbReference type="GO" id="GO:0016788">
    <property type="term" value="F:hydrolase activity, acting on ester bonds"/>
    <property type="evidence" value="ECO:0007669"/>
    <property type="project" value="InterPro"/>
</dbReference>
<comment type="cofactor">
    <cofactor evidence="1">
        <name>Mg(2+)</name>
        <dbReference type="ChEBI" id="CHEBI:18420"/>
    </cofactor>
</comment>
<evidence type="ECO:0000256" key="3">
    <source>
        <dbReference type="ARBA" id="ARBA00022801"/>
    </source>
</evidence>
<gene>
    <name evidence="5" type="ORF">CLHOM_02960</name>
</gene>
<evidence type="ECO:0000313" key="6">
    <source>
        <dbReference type="Proteomes" id="UP000037043"/>
    </source>
</evidence>
<evidence type="ECO:0000259" key="4">
    <source>
        <dbReference type="SMART" id="SM00990"/>
    </source>
</evidence>
<dbReference type="InterPro" id="IPR014883">
    <property type="entry name" value="VRR_NUC"/>
</dbReference>
<dbReference type="Proteomes" id="UP000037043">
    <property type="component" value="Unassembled WGS sequence"/>
</dbReference>
<dbReference type="AlphaFoldDB" id="A0A0L6ZDV7"/>
<dbReference type="SMART" id="SM00990">
    <property type="entry name" value="VRR_NUC"/>
    <property type="match status" value="1"/>
</dbReference>
<keyword evidence="6" id="KW-1185">Reference proteome</keyword>
<keyword evidence="2" id="KW-0540">Nuclease</keyword>
<evidence type="ECO:0000256" key="1">
    <source>
        <dbReference type="ARBA" id="ARBA00001946"/>
    </source>
</evidence>
<dbReference type="GO" id="GO:0004518">
    <property type="term" value="F:nuclease activity"/>
    <property type="evidence" value="ECO:0007669"/>
    <property type="project" value="UniProtKB-KW"/>
</dbReference>
<dbReference type="PATRIC" id="fig|1121318.3.peg.300"/>